<dbReference type="Proteomes" id="UP000184211">
    <property type="component" value="Unassembled WGS sequence"/>
</dbReference>
<sequence>MRAILKRHPIASAGFLLAVAATLFFAVKLIADTVYWADPAHRQQAAEEWMTPAYIARSWDVDRQALARHLDISRSDFNGRPTLKRIAQKHGVPVEEVINDVNRYLGLPQ</sequence>
<organism evidence="1 2">
    <name type="scientific">Cognatishimia maritima</name>
    <dbReference type="NCBI Taxonomy" id="870908"/>
    <lineage>
        <taxon>Bacteria</taxon>
        <taxon>Pseudomonadati</taxon>
        <taxon>Pseudomonadota</taxon>
        <taxon>Alphaproteobacteria</taxon>
        <taxon>Rhodobacterales</taxon>
        <taxon>Paracoccaceae</taxon>
        <taxon>Cognatishimia</taxon>
    </lineage>
</organism>
<dbReference type="AlphaFoldDB" id="A0A1M5J0Q6"/>
<dbReference type="STRING" id="870908.SAMN04488044_0493"/>
<accession>A0A1M5J0Q6</accession>
<reference evidence="2" key="1">
    <citation type="submission" date="2016-11" db="EMBL/GenBank/DDBJ databases">
        <authorList>
            <person name="Varghese N."/>
            <person name="Submissions S."/>
        </authorList>
    </citation>
    <scope>NUCLEOTIDE SEQUENCE [LARGE SCALE GENOMIC DNA]</scope>
    <source>
        <strain evidence="2">DSM 28223</strain>
    </source>
</reference>
<evidence type="ECO:0000313" key="2">
    <source>
        <dbReference type="Proteomes" id="UP000184211"/>
    </source>
</evidence>
<dbReference type="OrthoDB" id="159440at2"/>
<name>A0A1M5J0Q6_9RHOB</name>
<protein>
    <submittedName>
        <fullName evidence="1">Uncharacterized protein</fullName>
    </submittedName>
</protein>
<dbReference type="RefSeq" id="WP_072790020.1">
    <property type="nucleotide sequence ID" value="NZ_FQWM01000001.1"/>
</dbReference>
<keyword evidence="2" id="KW-1185">Reference proteome</keyword>
<gene>
    <name evidence="1" type="ORF">SAMN04488044_0493</name>
</gene>
<proteinExistence type="predicted"/>
<evidence type="ECO:0000313" key="1">
    <source>
        <dbReference type="EMBL" id="SHG33573.1"/>
    </source>
</evidence>
<dbReference type="EMBL" id="FQWM01000001">
    <property type="protein sequence ID" value="SHG33573.1"/>
    <property type="molecule type" value="Genomic_DNA"/>
</dbReference>